<keyword evidence="5" id="KW-0460">Magnesium</keyword>
<evidence type="ECO:0000256" key="6">
    <source>
        <dbReference type="ARBA" id="ARBA00022989"/>
    </source>
</evidence>
<evidence type="ECO:0000256" key="8">
    <source>
        <dbReference type="ARBA" id="ARBA00023136"/>
    </source>
</evidence>
<keyword evidence="3" id="KW-0813">Transport</keyword>
<dbReference type="GO" id="GO:0005886">
    <property type="term" value="C:plasma membrane"/>
    <property type="evidence" value="ECO:0007669"/>
    <property type="project" value="TreeGrafter"/>
</dbReference>
<keyword evidence="6 10" id="KW-1133">Transmembrane helix</keyword>
<dbReference type="AlphaFoldDB" id="A0A4S2LEV1"/>
<organism evidence="12 13">
    <name type="scientific">Opisthorchis felineus</name>
    <dbReference type="NCBI Taxonomy" id="147828"/>
    <lineage>
        <taxon>Eukaryota</taxon>
        <taxon>Metazoa</taxon>
        <taxon>Spiralia</taxon>
        <taxon>Lophotrochozoa</taxon>
        <taxon>Platyhelminthes</taxon>
        <taxon>Trematoda</taxon>
        <taxon>Digenea</taxon>
        <taxon>Opisthorchiida</taxon>
        <taxon>Opisthorchiata</taxon>
        <taxon>Opisthorchiidae</taxon>
        <taxon>Opisthorchis</taxon>
    </lineage>
</organism>
<accession>A0A4S2LEV1</accession>
<keyword evidence="4 10" id="KW-0812">Transmembrane</keyword>
<dbReference type="Pfam" id="PF01769">
    <property type="entry name" value="MgtE"/>
    <property type="match status" value="1"/>
</dbReference>
<reference evidence="12 13" key="1">
    <citation type="journal article" date="2019" name="BMC Genomics">
        <title>New insights from Opisthorchis felineus genome: update on genomics of the epidemiologically important liver flukes.</title>
        <authorList>
            <person name="Ershov N.I."/>
            <person name="Mordvinov V.A."/>
            <person name="Prokhortchouk E.B."/>
            <person name="Pakharukova M.Y."/>
            <person name="Gunbin K.V."/>
            <person name="Ustyantsev K."/>
            <person name="Genaev M.A."/>
            <person name="Blinov A.G."/>
            <person name="Mazur A."/>
            <person name="Boulygina E."/>
            <person name="Tsygankova S."/>
            <person name="Khrameeva E."/>
            <person name="Chekanov N."/>
            <person name="Fan G."/>
            <person name="Xiao A."/>
            <person name="Zhang H."/>
            <person name="Xu X."/>
            <person name="Yang H."/>
            <person name="Solovyev V."/>
            <person name="Lee S.M."/>
            <person name="Liu X."/>
            <person name="Afonnikov D.A."/>
            <person name="Skryabin K.G."/>
        </authorList>
    </citation>
    <scope>NUCLEOTIDE SEQUENCE [LARGE SCALE GENOMIC DNA]</scope>
    <source>
        <strain evidence="12">AK-0245</strain>
        <tissue evidence="12">Whole organism</tissue>
    </source>
</reference>
<feature type="transmembrane region" description="Helical" evidence="10">
    <location>
        <begin position="189"/>
        <end position="209"/>
    </location>
</feature>
<dbReference type="InterPro" id="IPR045349">
    <property type="entry name" value="SLC41A1-3"/>
</dbReference>
<dbReference type="PANTHER" id="PTHR16228">
    <property type="entry name" value="DIVALENT CATION TRANSPORTER SOLUTE CARRIER FAMILY 41"/>
    <property type="match status" value="1"/>
</dbReference>
<gene>
    <name evidence="12" type="ORF">CRM22_007632</name>
</gene>
<dbReference type="OrthoDB" id="5791097at2759"/>
<keyword evidence="7" id="KW-0406">Ion transport</keyword>
<feature type="transmembrane region" description="Helical" evidence="10">
    <location>
        <begin position="376"/>
        <end position="395"/>
    </location>
</feature>
<comment type="similarity">
    <text evidence="2">Belongs to the SLC41A transporter family.</text>
</comment>
<dbReference type="InterPro" id="IPR036739">
    <property type="entry name" value="SLC41_membr_dom_sf"/>
</dbReference>
<protein>
    <recommendedName>
        <fullName evidence="11">SLC41A/MgtE integral membrane domain-containing protein</fullName>
    </recommendedName>
</protein>
<sequence length="499" mass="54465">MDIGSPRLREIVPACLFAGMGMVFAGTYLDKVKRTQAEQFDPQLLAIIPPLIGLKGNLEVTLSSRLATLANIKMEVNRQAIQMFFSTLAYILMQGVSAAIVISTLCVVMYSPTEYKFANLLHLTAVSVITCALALCTLSFLVFALIVCCMYLGTDPDNVAPPMAAAFGDLGTVTLLLWANYYSSEFPDGAQILALVILLAVFFFGPFLLKCDETMNTPAELRGLLINRNTLMGSITPLLGAVLMSSLSGQVLAHFDQRLKNLARLQIAINGVGGCFGSIVVSRMITRIHAARKRPLSPPWSRKPSNEIDQNEQEHCTSPKCSSDVPQSETNSSPFFSSLPCNCRHFISTEHDHSVPNAQRQLELDVESDSRRASRLILFCCLPIHLILAMVSLMLHEVLESEDGHATLPLSTIVAYLSAGFLQVFIVLHFATWIVVICWRHLTSPRSGASFLCAPHTMDPHPSLASLDLAAIALTTSFGDLIGSILLATSMHLSQTMLH</sequence>
<feature type="transmembrane region" description="Helical" evidence="10">
    <location>
        <begin position="12"/>
        <end position="29"/>
    </location>
</feature>
<feature type="transmembrane region" description="Helical" evidence="10">
    <location>
        <begin position="265"/>
        <end position="285"/>
    </location>
</feature>
<dbReference type="STRING" id="147828.A0A4S2LEV1"/>
<evidence type="ECO:0000256" key="10">
    <source>
        <dbReference type="SAM" id="Phobius"/>
    </source>
</evidence>
<feature type="transmembrane region" description="Helical" evidence="10">
    <location>
        <begin position="164"/>
        <end position="183"/>
    </location>
</feature>
<evidence type="ECO:0000313" key="12">
    <source>
        <dbReference type="EMBL" id="TGZ62055.1"/>
    </source>
</evidence>
<feature type="compositionally biased region" description="Polar residues" evidence="9">
    <location>
        <begin position="319"/>
        <end position="329"/>
    </location>
</feature>
<feature type="transmembrane region" description="Helical" evidence="10">
    <location>
        <begin position="415"/>
        <end position="439"/>
    </location>
</feature>
<keyword evidence="13" id="KW-1185">Reference proteome</keyword>
<evidence type="ECO:0000259" key="11">
    <source>
        <dbReference type="Pfam" id="PF01769"/>
    </source>
</evidence>
<evidence type="ECO:0000256" key="1">
    <source>
        <dbReference type="ARBA" id="ARBA00004141"/>
    </source>
</evidence>
<proteinExistence type="inferred from homology"/>
<dbReference type="Proteomes" id="UP000308267">
    <property type="component" value="Unassembled WGS sequence"/>
</dbReference>
<evidence type="ECO:0000256" key="4">
    <source>
        <dbReference type="ARBA" id="ARBA00022692"/>
    </source>
</evidence>
<feature type="region of interest" description="Disordered" evidence="9">
    <location>
        <begin position="295"/>
        <end position="329"/>
    </location>
</feature>
<dbReference type="SUPFAM" id="SSF161093">
    <property type="entry name" value="MgtE membrane domain-like"/>
    <property type="match status" value="2"/>
</dbReference>
<evidence type="ECO:0000256" key="3">
    <source>
        <dbReference type="ARBA" id="ARBA00022448"/>
    </source>
</evidence>
<feature type="transmembrane region" description="Helical" evidence="10">
    <location>
        <begin position="88"/>
        <end position="111"/>
    </location>
</feature>
<evidence type="ECO:0000256" key="7">
    <source>
        <dbReference type="ARBA" id="ARBA00023065"/>
    </source>
</evidence>
<evidence type="ECO:0000256" key="5">
    <source>
        <dbReference type="ARBA" id="ARBA00022842"/>
    </source>
</evidence>
<feature type="domain" description="SLC41A/MgtE integral membrane" evidence="11">
    <location>
        <begin position="48"/>
        <end position="178"/>
    </location>
</feature>
<feature type="transmembrane region" description="Helical" evidence="10">
    <location>
        <begin position="230"/>
        <end position="253"/>
    </location>
</feature>
<feature type="transmembrane region" description="Helical" evidence="10">
    <location>
        <begin position="123"/>
        <end position="152"/>
    </location>
</feature>
<dbReference type="GO" id="GO:0008324">
    <property type="term" value="F:monoatomic cation transmembrane transporter activity"/>
    <property type="evidence" value="ECO:0007669"/>
    <property type="project" value="InterPro"/>
</dbReference>
<evidence type="ECO:0000256" key="9">
    <source>
        <dbReference type="SAM" id="MobiDB-lite"/>
    </source>
</evidence>
<dbReference type="InterPro" id="IPR006667">
    <property type="entry name" value="SLC41_membr_dom"/>
</dbReference>
<dbReference type="EMBL" id="SJOL01007707">
    <property type="protein sequence ID" value="TGZ62055.1"/>
    <property type="molecule type" value="Genomic_DNA"/>
</dbReference>
<comment type="caution">
    <text evidence="12">The sequence shown here is derived from an EMBL/GenBank/DDBJ whole genome shotgun (WGS) entry which is preliminary data.</text>
</comment>
<keyword evidence="8 10" id="KW-0472">Membrane</keyword>
<evidence type="ECO:0000256" key="2">
    <source>
        <dbReference type="ARBA" id="ARBA00009749"/>
    </source>
</evidence>
<dbReference type="PANTHER" id="PTHR16228:SF7">
    <property type="entry name" value="SLC41A_MGTE INTEGRAL MEMBRANE DOMAIN-CONTAINING PROTEIN"/>
    <property type="match status" value="1"/>
</dbReference>
<dbReference type="Gene3D" id="1.10.357.20">
    <property type="entry name" value="SLC41 divalent cation transporters, integral membrane domain"/>
    <property type="match status" value="1"/>
</dbReference>
<evidence type="ECO:0000313" key="13">
    <source>
        <dbReference type="Proteomes" id="UP000308267"/>
    </source>
</evidence>
<name>A0A4S2LEV1_OPIFE</name>
<comment type="subcellular location">
    <subcellularLocation>
        <location evidence="1">Membrane</location>
        <topology evidence="1">Multi-pass membrane protein</topology>
    </subcellularLocation>
</comment>